<protein>
    <submittedName>
        <fullName evidence="2">Uncharacterized protein</fullName>
    </submittedName>
</protein>
<evidence type="ECO:0000313" key="3">
    <source>
        <dbReference type="Proteomes" id="UP001233999"/>
    </source>
</evidence>
<feature type="region of interest" description="Disordered" evidence="1">
    <location>
        <begin position="79"/>
        <end position="98"/>
    </location>
</feature>
<dbReference type="AlphaFoldDB" id="A0AAD8A7D0"/>
<proteinExistence type="predicted"/>
<dbReference type="EMBL" id="JASPKZ010003607">
    <property type="protein sequence ID" value="KAJ9593102.1"/>
    <property type="molecule type" value="Genomic_DNA"/>
</dbReference>
<comment type="caution">
    <text evidence="2">The sequence shown here is derived from an EMBL/GenBank/DDBJ whole genome shotgun (WGS) entry which is preliminary data.</text>
</comment>
<accession>A0AAD8A7D0</accession>
<organism evidence="2 3">
    <name type="scientific">Diploptera punctata</name>
    <name type="common">Pacific beetle cockroach</name>
    <dbReference type="NCBI Taxonomy" id="6984"/>
    <lineage>
        <taxon>Eukaryota</taxon>
        <taxon>Metazoa</taxon>
        <taxon>Ecdysozoa</taxon>
        <taxon>Arthropoda</taxon>
        <taxon>Hexapoda</taxon>
        <taxon>Insecta</taxon>
        <taxon>Pterygota</taxon>
        <taxon>Neoptera</taxon>
        <taxon>Polyneoptera</taxon>
        <taxon>Dictyoptera</taxon>
        <taxon>Blattodea</taxon>
        <taxon>Blaberoidea</taxon>
        <taxon>Blaberidae</taxon>
        <taxon>Diplopterinae</taxon>
        <taxon>Diploptera</taxon>
    </lineage>
</organism>
<gene>
    <name evidence="2" type="ORF">L9F63_027656</name>
</gene>
<sequence length="98" mass="10852">EMETPSTLGTGEVIPCPPTIEHFRQHQQKIKSSMMTGGVCDTLLQHLARQGIYMGGWPETAGVSPGSWLWRSESADIPCPRGPPPPPPAFPRRRFSVW</sequence>
<reference evidence="2" key="1">
    <citation type="journal article" date="2023" name="IScience">
        <title>Live-bearing cockroach genome reveals convergent evolutionary mechanisms linked to viviparity in insects and beyond.</title>
        <authorList>
            <person name="Fouks B."/>
            <person name="Harrison M.C."/>
            <person name="Mikhailova A.A."/>
            <person name="Marchal E."/>
            <person name="English S."/>
            <person name="Carruthers M."/>
            <person name="Jennings E.C."/>
            <person name="Chiamaka E.L."/>
            <person name="Frigard R.A."/>
            <person name="Pippel M."/>
            <person name="Attardo G.M."/>
            <person name="Benoit J.B."/>
            <person name="Bornberg-Bauer E."/>
            <person name="Tobe S.S."/>
        </authorList>
    </citation>
    <scope>NUCLEOTIDE SEQUENCE</scope>
    <source>
        <strain evidence="2">Stay&amp;Tobe</strain>
    </source>
</reference>
<feature type="non-terminal residue" evidence="2">
    <location>
        <position position="1"/>
    </location>
</feature>
<keyword evidence="3" id="KW-1185">Reference proteome</keyword>
<reference evidence="2" key="2">
    <citation type="submission" date="2023-05" db="EMBL/GenBank/DDBJ databases">
        <authorList>
            <person name="Fouks B."/>
        </authorList>
    </citation>
    <scope>NUCLEOTIDE SEQUENCE</scope>
    <source>
        <strain evidence="2">Stay&amp;Tobe</strain>
        <tissue evidence="2">Testes</tissue>
    </source>
</reference>
<dbReference type="Proteomes" id="UP001233999">
    <property type="component" value="Unassembled WGS sequence"/>
</dbReference>
<name>A0AAD8A7D0_DIPPU</name>
<feature type="compositionally biased region" description="Pro residues" evidence="1">
    <location>
        <begin position="80"/>
        <end position="90"/>
    </location>
</feature>
<evidence type="ECO:0000256" key="1">
    <source>
        <dbReference type="SAM" id="MobiDB-lite"/>
    </source>
</evidence>
<evidence type="ECO:0000313" key="2">
    <source>
        <dbReference type="EMBL" id="KAJ9593102.1"/>
    </source>
</evidence>